<keyword evidence="8" id="KW-1185">Reference proteome</keyword>
<keyword evidence="3" id="KW-0238">DNA-binding</keyword>
<proteinExistence type="predicted"/>
<keyword evidence="2" id="KW-0805">Transcription regulation</keyword>
<evidence type="ECO:0000256" key="2">
    <source>
        <dbReference type="ARBA" id="ARBA00023015"/>
    </source>
</evidence>
<evidence type="ECO:0000256" key="3">
    <source>
        <dbReference type="ARBA" id="ARBA00023125"/>
    </source>
</evidence>
<dbReference type="EMBL" id="JBFXLU010000293">
    <property type="protein sequence ID" value="KAL2830982.1"/>
    <property type="molecule type" value="Genomic_DNA"/>
</dbReference>
<dbReference type="InterPro" id="IPR007219">
    <property type="entry name" value="XnlR_reg_dom"/>
</dbReference>
<dbReference type="CDD" id="cd12148">
    <property type="entry name" value="fungal_TF_MHR"/>
    <property type="match status" value="1"/>
</dbReference>
<evidence type="ECO:0000313" key="8">
    <source>
        <dbReference type="Proteomes" id="UP001610446"/>
    </source>
</evidence>
<organism evidence="7 8">
    <name type="scientific">Aspergillus pseudoustus</name>
    <dbReference type="NCBI Taxonomy" id="1810923"/>
    <lineage>
        <taxon>Eukaryota</taxon>
        <taxon>Fungi</taxon>
        <taxon>Dikarya</taxon>
        <taxon>Ascomycota</taxon>
        <taxon>Pezizomycotina</taxon>
        <taxon>Eurotiomycetes</taxon>
        <taxon>Eurotiomycetidae</taxon>
        <taxon>Eurotiales</taxon>
        <taxon>Aspergillaceae</taxon>
        <taxon>Aspergillus</taxon>
        <taxon>Aspergillus subgen. Nidulantes</taxon>
    </lineage>
</organism>
<dbReference type="PANTHER" id="PTHR46910:SF37">
    <property type="entry name" value="ZN(II)2CYS6 TRANSCRIPTION FACTOR (EUROFUNG)"/>
    <property type="match status" value="1"/>
</dbReference>
<evidence type="ECO:0000256" key="4">
    <source>
        <dbReference type="ARBA" id="ARBA00023163"/>
    </source>
</evidence>
<keyword evidence="4" id="KW-0804">Transcription</keyword>
<sequence length="432" mass="47751">MYYGIILNTGELPSLKEKLQQNLWLALSDVDVLLRPSEANLQAILLVLSQVSEIAGPSICWMLATSACRMLQALGLDVRLLDQQTRERRVMQFWHLNLLDKGLAIIFAKAPTFHQEEAREIKLPTLEQIQPPRAHLVANGTSGFFGAHYVYQKFLLSRLMADIWHGISGKAAPNCDGTEATLNNLVSWYDQARKILGAAALSEKPFCDAQNAKSINVALHTIEFHFTHLKILLTRSAACMEDTCLDASIRMLHLLQDMAPESNEPYHPILWQLVCCPFTPLLIIFCDIASNNTTASRTLDQKKSALAAMEQLPIFLQGISRRSSLATKLERIASSFVQHARSVISRLDAAVIPEAETTTVSLPAGDPPSNAGEYNSSGVLDSDLLDWSSFHASAAASASPVSTTHLENDFAIFTRNIDSDGMFDWLNWEASC</sequence>
<dbReference type="PANTHER" id="PTHR46910">
    <property type="entry name" value="TRANSCRIPTION FACTOR PDR1"/>
    <property type="match status" value="1"/>
</dbReference>
<comment type="caution">
    <text evidence="7">The sequence shown here is derived from an EMBL/GenBank/DDBJ whole genome shotgun (WGS) entry which is preliminary data.</text>
</comment>
<name>A0ABR4IVU6_9EURO</name>
<dbReference type="SMART" id="SM00906">
    <property type="entry name" value="Fungal_trans"/>
    <property type="match status" value="1"/>
</dbReference>
<evidence type="ECO:0000259" key="6">
    <source>
        <dbReference type="SMART" id="SM00906"/>
    </source>
</evidence>
<feature type="domain" description="Xylanolytic transcriptional activator regulatory" evidence="6">
    <location>
        <begin position="60"/>
        <end position="130"/>
    </location>
</feature>
<evidence type="ECO:0000313" key="7">
    <source>
        <dbReference type="EMBL" id="KAL2830982.1"/>
    </source>
</evidence>
<dbReference type="Proteomes" id="UP001610446">
    <property type="component" value="Unassembled WGS sequence"/>
</dbReference>
<reference evidence="7 8" key="1">
    <citation type="submission" date="2024-07" db="EMBL/GenBank/DDBJ databases">
        <title>Section-level genome sequencing and comparative genomics of Aspergillus sections Usti and Cavernicolus.</title>
        <authorList>
            <consortium name="Lawrence Berkeley National Laboratory"/>
            <person name="Nybo J.L."/>
            <person name="Vesth T.C."/>
            <person name="Theobald S."/>
            <person name="Frisvad J.C."/>
            <person name="Larsen T.O."/>
            <person name="Kjaerboelling I."/>
            <person name="Rothschild-Mancinelli K."/>
            <person name="Lyhne E.K."/>
            <person name="Kogle M.E."/>
            <person name="Barry K."/>
            <person name="Clum A."/>
            <person name="Na H."/>
            <person name="Ledsgaard L."/>
            <person name="Lin J."/>
            <person name="Lipzen A."/>
            <person name="Kuo A."/>
            <person name="Riley R."/>
            <person name="Mondo S."/>
            <person name="Labutti K."/>
            <person name="Haridas S."/>
            <person name="Pangalinan J."/>
            <person name="Salamov A.A."/>
            <person name="Simmons B.A."/>
            <person name="Magnuson J.K."/>
            <person name="Chen J."/>
            <person name="Drula E."/>
            <person name="Henrissat B."/>
            <person name="Wiebenga A."/>
            <person name="Lubbers R.J."/>
            <person name="Gomes A.C."/>
            <person name="Makela M.R."/>
            <person name="Stajich J."/>
            <person name="Grigoriev I.V."/>
            <person name="Mortensen U.H."/>
            <person name="De Vries R.P."/>
            <person name="Baker S.E."/>
            <person name="Andersen M.R."/>
        </authorList>
    </citation>
    <scope>NUCLEOTIDE SEQUENCE [LARGE SCALE GENOMIC DNA]</scope>
    <source>
        <strain evidence="7 8">CBS 123904</strain>
    </source>
</reference>
<gene>
    <name evidence="7" type="ORF">BJY01DRAFT_254439</name>
</gene>
<comment type="subcellular location">
    <subcellularLocation>
        <location evidence="1">Nucleus</location>
    </subcellularLocation>
</comment>
<dbReference type="InterPro" id="IPR050987">
    <property type="entry name" value="AtrR-like"/>
</dbReference>
<accession>A0ABR4IVU6</accession>
<evidence type="ECO:0000256" key="1">
    <source>
        <dbReference type="ARBA" id="ARBA00004123"/>
    </source>
</evidence>
<evidence type="ECO:0000256" key="5">
    <source>
        <dbReference type="ARBA" id="ARBA00023242"/>
    </source>
</evidence>
<protein>
    <recommendedName>
        <fullName evidence="6">Xylanolytic transcriptional activator regulatory domain-containing protein</fullName>
    </recommendedName>
</protein>
<keyword evidence="5" id="KW-0539">Nucleus</keyword>